<evidence type="ECO:0000256" key="1">
    <source>
        <dbReference type="ARBA" id="ARBA00022676"/>
    </source>
</evidence>
<dbReference type="InterPro" id="IPR051199">
    <property type="entry name" value="LPS_LOS_Heptosyltrfase"/>
</dbReference>
<name>A0ABD5CM54_9BURK</name>
<evidence type="ECO:0000313" key="8">
    <source>
        <dbReference type="Proteomes" id="UP001245184"/>
    </source>
</evidence>
<sequence>MNAPLLIAQPTLAHARVPDSPQLAHWGEDIKRILCVRLDNLGDVLMTTPALHALRESGPGRHITLLGSRSGAALAPYLDDVDDVIEYEAPWVANPAASSRSLADDQRMQERLRHGGFDAAVIFTVYSQSPLPAAMLGYLAGIPRRLAHCRENPYALLSDWLREPEPQQRTRHEVERQLDLVRQVGAQAPDTRMRFAVRDSDRRALAKQLAARGVHSDAKSRANGSTQHRAPWIVLHPGATAASRRYPPERFGQVATRLATETGAPILITGSASERPLVDAVIAAAAPRVRAQLHDMSGALSLGELAALIERASVLVSNNSGPVHLASALATPVVDLYALTNPQHTPWQTPHRVLFRDVECRWCYRSECPQHHHACLLGVTPGEVVTAALELRAEAQSHAPSARRASDNPPNAHHESDAAQPLAKQPVAP</sequence>
<dbReference type="Gene3D" id="3.40.50.2000">
    <property type="entry name" value="Glycogen Phosphorylase B"/>
    <property type="match status" value="2"/>
</dbReference>
<reference evidence="7 8" key="1">
    <citation type="submission" date="2023-08" db="EMBL/GenBank/DDBJ databases">
        <title>Genome sequencing of plant associated microbes to promote plant fitness in Sorghum bicolor and Oryza sativa.</title>
        <authorList>
            <person name="Coleman-Derr D."/>
        </authorList>
    </citation>
    <scope>NUCLEOTIDE SEQUENCE [LARGE SCALE GENOMIC DNA]</scope>
    <source>
        <strain evidence="7 8">SLBN-33</strain>
    </source>
</reference>
<dbReference type="PANTHER" id="PTHR30160">
    <property type="entry name" value="TETRAACYLDISACCHARIDE 4'-KINASE-RELATED"/>
    <property type="match status" value="1"/>
</dbReference>
<comment type="catalytic activity">
    <reaction evidence="5">
        <text>an L-alpha-D-Hep-(1-&gt;5)-[alpha-Kdo-(2-&gt;4)]-alpha-Kdo-(2-&gt;6)-lipid A + ADP-L-glycero-beta-D-manno-heptose = an L-alpha-D-Hep-(1-&gt;3)-L-alpha-D-Hep-(1-&gt;5)-[alpha-Kdo-(2-&gt;4)]-alpha-Kdo-(2-&gt;6)-lipid A + ADP + H(+)</text>
        <dbReference type="Rhea" id="RHEA:74071"/>
        <dbReference type="ChEBI" id="CHEBI:15378"/>
        <dbReference type="ChEBI" id="CHEBI:61506"/>
        <dbReference type="ChEBI" id="CHEBI:193068"/>
        <dbReference type="ChEBI" id="CHEBI:193069"/>
        <dbReference type="ChEBI" id="CHEBI:456216"/>
        <dbReference type="EC" id="2.4.99.24"/>
    </reaction>
</comment>
<feature type="region of interest" description="Disordered" evidence="6">
    <location>
        <begin position="395"/>
        <end position="429"/>
    </location>
</feature>
<evidence type="ECO:0000256" key="5">
    <source>
        <dbReference type="ARBA" id="ARBA00047503"/>
    </source>
</evidence>
<dbReference type="GO" id="GO:0008713">
    <property type="term" value="F:ADP-heptose-lipopolysaccharide heptosyltransferase activity"/>
    <property type="evidence" value="ECO:0007669"/>
    <property type="project" value="UniProtKB-EC"/>
</dbReference>
<dbReference type="AlphaFoldDB" id="A0ABD5CM54"/>
<dbReference type="CDD" id="cd03789">
    <property type="entry name" value="GT9_LPS_heptosyltransferase"/>
    <property type="match status" value="1"/>
</dbReference>
<gene>
    <name evidence="7" type="ORF">QF025_004656</name>
</gene>
<evidence type="ECO:0000313" key="7">
    <source>
        <dbReference type="EMBL" id="MDR6205936.1"/>
    </source>
</evidence>
<dbReference type="EMBL" id="JAVIZN010000002">
    <property type="protein sequence ID" value="MDR6205936.1"/>
    <property type="molecule type" value="Genomic_DNA"/>
</dbReference>
<evidence type="ECO:0000256" key="4">
    <source>
        <dbReference type="ARBA" id="ARBA00044042"/>
    </source>
</evidence>
<comment type="similarity">
    <text evidence="3">Belongs to the glycosyltransferase 9 family.</text>
</comment>
<dbReference type="Pfam" id="PF01075">
    <property type="entry name" value="Glyco_transf_9"/>
    <property type="match status" value="1"/>
</dbReference>
<proteinExistence type="inferred from homology"/>
<keyword evidence="1" id="KW-0328">Glycosyltransferase</keyword>
<keyword evidence="2" id="KW-0808">Transferase</keyword>
<accession>A0ABD5CM54</accession>
<evidence type="ECO:0000256" key="2">
    <source>
        <dbReference type="ARBA" id="ARBA00022679"/>
    </source>
</evidence>
<dbReference type="InterPro" id="IPR011910">
    <property type="entry name" value="RfaF"/>
</dbReference>
<dbReference type="RefSeq" id="WP_310033454.1">
    <property type="nucleotide sequence ID" value="NZ_JAVIZN010000002.1"/>
</dbReference>
<organism evidence="7 8">
    <name type="scientific">Paraburkholderia graminis</name>
    <dbReference type="NCBI Taxonomy" id="60548"/>
    <lineage>
        <taxon>Bacteria</taxon>
        <taxon>Pseudomonadati</taxon>
        <taxon>Pseudomonadota</taxon>
        <taxon>Betaproteobacteria</taxon>
        <taxon>Burkholderiales</taxon>
        <taxon>Burkholderiaceae</taxon>
        <taxon>Paraburkholderia</taxon>
    </lineage>
</organism>
<evidence type="ECO:0000256" key="3">
    <source>
        <dbReference type="ARBA" id="ARBA00043995"/>
    </source>
</evidence>
<dbReference type="SUPFAM" id="SSF53756">
    <property type="entry name" value="UDP-Glycosyltransferase/glycogen phosphorylase"/>
    <property type="match status" value="1"/>
</dbReference>
<protein>
    <recommendedName>
        <fullName evidence="4">lipopolysaccharide heptosyltransferase II</fullName>
        <ecNumber evidence="4">2.4.99.24</ecNumber>
    </recommendedName>
</protein>
<dbReference type="EC" id="2.4.99.24" evidence="4"/>
<comment type="caution">
    <text evidence="7">The sequence shown here is derived from an EMBL/GenBank/DDBJ whole genome shotgun (WGS) entry which is preliminary data.</text>
</comment>
<evidence type="ECO:0000256" key="6">
    <source>
        <dbReference type="SAM" id="MobiDB-lite"/>
    </source>
</evidence>
<dbReference type="InterPro" id="IPR002201">
    <property type="entry name" value="Glyco_trans_9"/>
</dbReference>
<dbReference type="Proteomes" id="UP001245184">
    <property type="component" value="Unassembled WGS sequence"/>
</dbReference>
<dbReference type="PANTHER" id="PTHR30160:SF1">
    <property type="entry name" value="LIPOPOLYSACCHARIDE 1,2-N-ACETYLGLUCOSAMINETRANSFERASE-RELATED"/>
    <property type="match status" value="1"/>
</dbReference>
<dbReference type="NCBIfam" id="TIGR02195">
    <property type="entry name" value="heptsyl_trn_II"/>
    <property type="match status" value="1"/>
</dbReference>